<evidence type="ECO:0000313" key="1">
    <source>
        <dbReference type="EMBL" id="GAG50808.1"/>
    </source>
</evidence>
<organism evidence="1">
    <name type="scientific">marine sediment metagenome</name>
    <dbReference type="NCBI Taxonomy" id="412755"/>
    <lineage>
        <taxon>unclassified sequences</taxon>
        <taxon>metagenomes</taxon>
        <taxon>ecological metagenomes</taxon>
    </lineage>
</organism>
<reference evidence="1" key="1">
    <citation type="journal article" date="2014" name="Front. Microbiol.">
        <title>High frequency of phylogenetically diverse reductive dehalogenase-homologous genes in deep subseafloor sedimentary metagenomes.</title>
        <authorList>
            <person name="Kawai M."/>
            <person name="Futagami T."/>
            <person name="Toyoda A."/>
            <person name="Takaki Y."/>
            <person name="Nishi S."/>
            <person name="Hori S."/>
            <person name="Arai W."/>
            <person name="Tsubouchi T."/>
            <person name="Morono Y."/>
            <person name="Uchiyama I."/>
            <person name="Ito T."/>
            <person name="Fujiyama A."/>
            <person name="Inagaki F."/>
            <person name="Takami H."/>
        </authorList>
    </citation>
    <scope>NUCLEOTIDE SEQUENCE</scope>
    <source>
        <strain evidence="1">Expedition CK06-06</strain>
    </source>
</reference>
<name>X0YQV6_9ZZZZ</name>
<comment type="caution">
    <text evidence="1">The sequence shown here is derived from an EMBL/GenBank/DDBJ whole genome shotgun (WGS) entry which is preliminary data.</text>
</comment>
<protein>
    <submittedName>
        <fullName evidence="1">Uncharacterized protein</fullName>
    </submittedName>
</protein>
<accession>X0YQV6</accession>
<sequence>MPRIRSLDVDAYNITQVNNALDLLIQLTDDIAGIMRHMSPAKRKALWRFNAKAITLGQKLRQIDENLDDMDPRA</sequence>
<dbReference type="EMBL" id="BARS01057373">
    <property type="protein sequence ID" value="GAG50808.1"/>
    <property type="molecule type" value="Genomic_DNA"/>
</dbReference>
<dbReference type="AlphaFoldDB" id="X0YQV6"/>
<proteinExistence type="predicted"/>
<gene>
    <name evidence="1" type="ORF">S01H1_84139</name>
</gene>